<dbReference type="AlphaFoldDB" id="A0A2H3JKW7"/>
<evidence type="ECO:0000313" key="2">
    <source>
        <dbReference type="EMBL" id="PCH39429.1"/>
    </source>
</evidence>
<reference evidence="2 3" key="1">
    <citation type="journal article" date="2012" name="Science">
        <title>The Paleozoic origin of enzymatic lignin decomposition reconstructed from 31 fungal genomes.</title>
        <authorList>
            <person name="Floudas D."/>
            <person name="Binder M."/>
            <person name="Riley R."/>
            <person name="Barry K."/>
            <person name="Blanchette R.A."/>
            <person name="Henrissat B."/>
            <person name="Martinez A.T."/>
            <person name="Otillar R."/>
            <person name="Spatafora J.W."/>
            <person name="Yadav J.S."/>
            <person name="Aerts A."/>
            <person name="Benoit I."/>
            <person name="Boyd A."/>
            <person name="Carlson A."/>
            <person name="Copeland A."/>
            <person name="Coutinho P.M."/>
            <person name="de Vries R.P."/>
            <person name="Ferreira P."/>
            <person name="Findley K."/>
            <person name="Foster B."/>
            <person name="Gaskell J."/>
            <person name="Glotzer D."/>
            <person name="Gorecki P."/>
            <person name="Heitman J."/>
            <person name="Hesse C."/>
            <person name="Hori C."/>
            <person name="Igarashi K."/>
            <person name="Jurgens J.A."/>
            <person name="Kallen N."/>
            <person name="Kersten P."/>
            <person name="Kohler A."/>
            <person name="Kuees U."/>
            <person name="Kumar T.K.A."/>
            <person name="Kuo A."/>
            <person name="LaButti K."/>
            <person name="Larrondo L.F."/>
            <person name="Lindquist E."/>
            <person name="Ling A."/>
            <person name="Lombard V."/>
            <person name="Lucas S."/>
            <person name="Lundell T."/>
            <person name="Martin R."/>
            <person name="McLaughlin D.J."/>
            <person name="Morgenstern I."/>
            <person name="Morin E."/>
            <person name="Murat C."/>
            <person name="Nagy L.G."/>
            <person name="Nolan M."/>
            <person name="Ohm R.A."/>
            <person name="Patyshakuliyeva A."/>
            <person name="Rokas A."/>
            <person name="Ruiz-Duenas F.J."/>
            <person name="Sabat G."/>
            <person name="Salamov A."/>
            <person name="Samejima M."/>
            <person name="Schmutz J."/>
            <person name="Slot J.C."/>
            <person name="St John F."/>
            <person name="Stenlid J."/>
            <person name="Sun H."/>
            <person name="Sun S."/>
            <person name="Syed K."/>
            <person name="Tsang A."/>
            <person name="Wiebenga A."/>
            <person name="Young D."/>
            <person name="Pisabarro A."/>
            <person name="Eastwood D.C."/>
            <person name="Martin F."/>
            <person name="Cullen D."/>
            <person name="Grigoriev I.V."/>
            <person name="Hibbett D.S."/>
        </authorList>
    </citation>
    <scope>NUCLEOTIDE SEQUENCE [LARGE SCALE GENOMIC DNA]</scope>
    <source>
        <strain evidence="2 3">MD-104</strain>
    </source>
</reference>
<dbReference type="Proteomes" id="UP000218811">
    <property type="component" value="Unassembled WGS sequence"/>
</dbReference>
<dbReference type="EMBL" id="KB467998">
    <property type="protein sequence ID" value="PCH39429.1"/>
    <property type="molecule type" value="Genomic_DNA"/>
</dbReference>
<sequence>MPRFLSEVKLNLWSGLMRLRSLRKKRDDDATQGRDRSSTSLADGTLAQDSVHIETTPDCAVARFCRFILADIPGRTTHVRILSISGDRVRPEGGDTDSDFLTCVHILCEVLRHTSRITDVTLDDITYFLKEYKTLAIAIAQLPNVQSFTMRTTSISVIPWPQIAFQPRKLVINVKWLNFGVDVGLERKAFDQMLALPNFWGHIEYLKVDHCDNLLETAAANNAMPLLSIRTLKIMDVRPGTLANAARLFPNQAGTHDRDHVKGGGDDGVAPGESPGAVRRVEYLQYGGR</sequence>
<evidence type="ECO:0000313" key="3">
    <source>
        <dbReference type="Proteomes" id="UP000218811"/>
    </source>
</evidence>
<evidence type="ECO:0000256" key="1">
    <source>
        <dbReference type="SAM" id="MobiDB-lite"/>
    </source>
</evidence>
<organism evidence="2 3">
    <name type="scientific">Wolfiporia cocos (strain MD-104)</name>
    <name type="common">Brown rot fungus</name>
    <dbReference type="NCBI Taxonomy" id="742152"/>
    <lineage>
        <taxon>Eukaryota</taxon>
        <taxon>Fungi</taxon>
        <taxon>Dikarya</taxon>
        <taxon>Basidiomycota</taxon>
        <taxon>Agaricomycotina</taxon>
        <taxon>Agaricomycetes</taxon>
        <taxon>Polyporales</taxon>
        <taxon>Phaeolaceae</taxon>
        <taxon>Wolfiporia</taxon>
    </lineage>
</organism>
<feature type="compositionally biased region" description="Basic and acidic residues" evidence="1">
    <location>
        <begin position="255"/>
        <end position="265"/>
    </location>
</feature>
<proteinExistence type="predicted"/>
<evidence type="ECO:0008006" key="4">
    <source>
        <dbReference type="Google" id="ProtNLM"/>
    </source>
</evidence>
<feature type="region of interest" description="Disordered" evidence="1">
    <location>
        <begin position="253"/>
        <end position="276"/>
    </location>
</feature>
<protein>
    <recommendedName>
        <fullName evidence="4">F-box domain-containing protein</fullName>
    </recommendedName>
</protein>
<keyword evidence="3" id="KW-1185">Reference proteome</keyword>
<name>A0A2H3JKW7_WOLCO</name>
<gene>
    <name evidence="2" type="ORF">WOLCODRAFT_167957</name>
</gene>
<accession>A0A2H3JKW7</accession>